<accession>A0AAD4CL68</accession>
<feature type="chain" id="PRO_5041970151" evidence="1">
    <location>
        <begin position="22"/>
        <end position="163"/>
    </location>
</feature>
<keyword evidence="3" id="KW-1185">Reference proteome</keyword>
<comment type="caution">
    <text evidence="2">The sequence shown here is derived from an EMBL/GenBank/DDBJ whole genome shotgun (WGS) entry which is preliminary data.</text>
</comment>
<evidence type="ECO:0000313" key="2">
    <source>
        <dbReference type="EMBL" id="KAF9888466.1"/>
    </source>
</evidence>
<dbReference type="Proteomes" id="UP001194746">
    <property type="component" value="Unassembled WGS sequence"/>
</dbReference>
<name>A0AAD4CL68_ASPNN</name>
<reference evidence="2" key="2">
    <citation type="submission" date="2020-02" db="EMBL/GenBank/DDBJ databases">
        <authorList>
            <person name="Gilchrist C.L.M."/>
            <person name="Chooi Y.-H."/>
        </authorList>
    </citation>
    <scope>NUCLEOTIDE SEQUENCE</scope>
    <source>
        <strain evidence="2">MST-FP2251</strain>
    </source>
</reference>
<organism evidence="2 3">
    <name type="scientific">Aspergillus nanangensis</name>
    <dbReference type="NCBI Taxonomy" id="2582783"/>
    <lineage>
        <taxon>Eukaryota</taxon>
        <taxon>Fungi</taxon>
        <taxon>Dikarya</taxon>
        <taxon>Ascomycota</taxon>
        <taxon>Pezizomycotina</taxon>
        <taxon>Eurotiomycetes</taxon>
        <taxon>Eurotiomycetidae</taxon>
        <taxon>Eurotiales</taxon>
        <taxon>Aspergillaceae</taxon>
        <taxon>Aspergillus</taxon>
        <taxon>Aspergillus subgen. Circumdati</taxon>
    </lineage>
</organism>
<evidence type="ECO:0000256" key="1">
    <source>
        <dbReference type="SAM" id="SignalP"/>
    </source>
</evidence>
<dbReference type="AlphaFoldDB" id="A0AAD4CL68"/>
<sequence length="163" mass="17772">MARWIFFSALLLVLFISLGEGAAVPSPLPQTESQNASVASTPPDDFYMEYFSDGQQRLQVYSNGILQGSVVADENGVQLIQAEHPQTDSNGMTNILVMEPSDLLVGIYRFVSRLGLGALSYLHCILVTKKGYQCIDEVTTPTTPWNSSNVPPRTKCHGHAIVA</sequence>
<gene>
    <name evidence="2" type="ORF">FE257_008573</name>
</gene>
<evidence type="ECO:0000313" key="3">
    <source>
        <dbReference type="Proteomes" id="UP001194746"/>
    </source>
</evidence>
<keyword evidence="1" id="KW-0732">Signal</keyword>
<feature type="signal peptide" evidence="1">
    <location>
        <begin position="1"/>
        <end position="21"/>
    </location>
</feature>
<reference evidence="2" key="1">
    <citation type="journal article" date="2019" name="Beilstein J. Org. Chem.">
        <title>Nanangenines: drimane sesquiterpenoids as the dominant metabolite cohort of a novel Australian fungus, Aspergillus nanangensis.</title>
        <authorList>
            <person name="Lacey H.J."/>
            <person name="Gilchrist C.L.M."/>
            <person name="Crombie A."/>
            <person name="Kalaitzis J.A."/>
            <person name="Vuong D."/>
            <person name="Rutledge P.J."/>
            <person name="Turner P."/>
            <person name="Pitt J.I."/>
            <person name="Lacey E."/>
            <person name="Chooi Y.H."/>
            <person name="Piggott A.M."/>
        </authorList>
    </citation>
    <scope>NUCLEOTIDE SEQUENCE</scope>
    <source>
        <strain evidence="2">MST-FP2251</strain>
    </source>
</reference>
<protein>
    <submittedName>
        <fullName evidence="2">Uncharacterized protein</fullName>
    </submittedName>
</protein>
<dbReference type="EMBL" id="VCAU01000046">
    <property type="protein sequence ID" value="KAF9888466.1"/>
    <property type="molecule type" value="Genomic_DNA"/>
</dbReference>
<proteinExistence type="predicted"/>